<evidence type="ECO:0000259" key="2">
    <source>
        <dbReference type="Pfam" id="PF01464"/>
    </source>
</evidence>
<feature type="compositionally biased region" description="Polar residues" evidence="1">
    <location>
        <begin position="46"/>
        <end position="63"/>
    </location>
</feature>
<dbReference type="Gene3D" id="1.10.530.10">
    <property type="match status" value="1"/>
</dbReference>
<dbReference type="InterPro" id="IPR023346">
    <property type="entry name" value="Lysozyme-like_dom_sf"/>
</dbReference>
<reference evidence="3 4" key="1">
    <citation type="submission" date="2023-03" db="EMBL/GenBank/DDBJ databases">
        <title>Draft genome sequence of Streptomyces sp. RB6PN23 isolated from peat swamp forest in Thailand.</title>
        <authorList>
            <person name="Klaysubun C."/>
            <person name="Duangmal K."/>
        </authorList>
    </citation>
    <scope>NUCLEOTIDE SEQUENCE [LARGE SCALE GENOMIC DNA]</scope>
    <source>
        <strain evidence="3 4">RB6PN23</strain>
    </source>
</reference>
<organism evidence="3 4">
    <name type="scientific">Streptomyces silvisoli</name>
    <dbReference type="NCBI Taxonomy" id="3034235"/>
    <lineage>
        <taxon>Bacteria</taxon>
        <taxon>Bacillati</taxon>
        <taxon>Actinomycetota</taxon>
        <taxon>Actinomycetes</taxon>
        <taxon>Kitasatosporales</taxon>
        <taxon>Streptomycetaceae</taxon>
        <taxon>Streptomyces</taxon>
    </lineage>
</organism>
<keyword evidence="4" id="KW-1185">Reference proteome</keyword>
<evidence type="ECO:0000313" key="4">
    <source>
        <dbReference type="Proteomes" id="UP001216579"/>
    </source>
</evidence>
<dbReference type="Pfam" id="PF01464">
    <property type="entry name" value="SLT"/>
    <property type="match status" value="1"/>
</dbReference>
<dbReference type="SUPFAM" id="SSF53955">
    <property type="entry name" value="Lysozyme-like"/>
    <property type="match status" value="1"/>
</dbReference>
<dbReference type="Proteomes" id="UP001216579">
    <property type="component" value="Unassembled WGS sequence"/>
</dbReference>
<feature type="region of interest" description="Disordered" evidence="1">
    <location>
        <begin position="26"/>
        <end position="65"/>
    </location>
</feature>
<evidence type="ECO:0000313" key="3">
    <source>
        <dbReference type="EMBL" id="MDF3291409.1"/>
    </source>
</evidence>
<protein>
    <submittedName>
        <fullName evidence="3">Transglycosylase SLT domain-containing protein</fullName>
    </submittedName>
</protein>
<proteinExistence type="predicted"/>
<evidence type="ECO:0000256" key="1">
    <source>
        <dbReference type="SAM" id="MobiDB-lite"/>
    </source>
</evidence>
<gene>
    <name evidence="3" type="ORF">P3G67_19640</name>
</gene>
<name>A0ABT5ZNK1_9ACTN</name>
<dbReference type="RefSeq" id="WP_276094604.1">
    <property type="nucleotide sequence ID" value="NZ_JARJBC010000012.1"/>
</dbReference>
<dbReference type="InterPro" id="IPR008258">
    <property type="entry name" value="Transglycosylase_SLT_dom_1"/>
</dbReference>
<sequence>MAEPRRSRWGVGLAVAVLVAAGWAAARGGHGTESTAPRKPGESAAPTATSTPGERPTPNNQDPSRYAPQVIKYAKRAEINPQLLMAILYNESYKPHDPAWERAWQRIKPDAAFGIANMHKAAFDETKQGRDFADRDWQQLPDDPALAVEAAAWYLHDLARQLPAERSSRYTEDDLLALGYNTGPGNMAAFARGAKPGAAAQSYLDQLHSNWSVAARALHGAG</sequence>
<comment type="caution">
    <text evidence="3">The sequence shown here is derived from an EMBL/GenBank/DDBJ whole genome shotgun (WGS) entry which is preliminary data.</text>
</comment>
<accession>A0ABT5ZNK1</accession>
<feature type="domain" description="Transglycosylase SLT" evidence="2">
    <location>
        <begin position="70"/>
        <end position="189"/>
    </location>
</feature>
<dbReference type="EMBL" id="JARJBC010000012">
    <property type="protein sequence ID" value="MDF3291409.1"/>
    <property type="molecule type" value="Genomic_DNA"/>
</dbReference>